<reference evidence="1" key="1">
    <citation type="journal article" date="2020" name="Nature">
        <title>Giant virus diversity and host interactions through global metagenomics.</title>
        <authorList>
            <person name="Schulz F."/>
            <person name="Roux S."/>
            <person name="Paez-Espino D."/>
            <person name="Jungbluth S."/>
            <person name="Walsh D.A."/>
            <person name="Denef V.J."/>
            <person name="McMahon K.D."/>
            <person name="Konstantinidis K.T."/>
            <person name="Eloe-Fadrosh E.A."/>
            <person name="Kyrpides N.C."/>
            <person name="Woyke T."/>
        </authorList>
    </citation>
    <scope>NUCLEOTIDE SEQUENCE</scope>
    <source>
        <strain evidence="1">GVMAG-M-3300009182-78</strain>
    </source>
</reference>
<accession>A0A6C0B0D6</accession>
<sequence>MSQFDLNIANYKTSELEEIFELPQGGNYDAFLIEKKETELRTNIASDKTIEDSVRMKTMVFLEEAKKLLLTELNSSHLIQKIGNAYNVNNGLQPSSVIEAGNTFVIDRPNTAFANSFPSEFFPGVINPLKKRTTRQNLNIDTRFRNNYYSSLSSNFHFDLPIKFSNVMQMQLSAFEMPFSYYNVSKQIGNNFFSITLDISTNYVITVPDGNYTARGLVDYLNYYVTDIVTDLSGVQFIYNIDISGNGSGQLVIASKGTSATVFTLNFQADINGNSDTLTPLPLKLGWMMGFRNGIYVDNYNYISEGLVDLSGQKYLYLVVDDYNNNVNNSFYSAFNDSVLNKNILARISFQTNPFGMVSKDNLSLITTPRQYFGPVDIQKLNIQLLDEYGRVIALNNMDYSFCLTFTSVYDI</sequence>
<dbReference type="AlphaFoldDB" id="A0A6C0B0D6"/>
<organism evidence="1">
    <name type="scientific">viral metagenome</name>
    <dbReference type="NCBI Taxonomy" id="1070528"/>
    <lineage>
        <taxon>unclassified sequences</taxon>
        <taxon>metagenomes</taxon>
        <taxon>organismal metagenomes</taxon>
    </lineage>
</organism>
<protein>
    <submittedName>
        <fullName evidence="1">Uncharacterized protein</fullName>
    </submittedName>
</protein>
<proteinExistence type="predicted"/>
<name>A0A6C0B0D6_9ZZZZ</name>
<dbReference type="EMBL" id="MN739044">
    <property type="protein sequence ID" value="QHS85552.1"/>
    <property type="molecule type" value="Genomic_DNA"/>
</dbReference>
<evidence type="ECO:0000313" key="1">
    <source>
        <dbReference type="EMBL" id="QHS85552.1"/>
    </source>
</evidence>